<dbReference type="EMBL" id="OU892286">
    <property type="protein sequence ID" value="CAG9761752.1"/>
    <property type="molecule type" value="Genomic_DNA"/>
</dbReference>
<evidence type="ECO:0000313" key="2">
    <source>
        <dbReference type="Proteomes" id="UP001152799"/>
    </source>
</evidence>
<proteinExistence type="predicted"/>
<sequence length="58" mass="6756">MNAERRTRVEERGVCFLVGRPALLQRPNPTRPDQQAIRSGVLQKIHKCKIRCPYNLLQ</sequence>
<dbReference type="AlphaFoldDB" id="A0A9N9MC05"/>
<accession>A0A9N9MC05</accession>
<keyword evidence="2" id="KW-1185">Reference proteome</keyword>
<dbReference type="Proteomes" id="UP001152799">
    <property type="component" value="Chromosome 10"/>
</dbReference>
<reference evidence="1" key="1">
    <citation type="submission" date="2022-01" db="EMBL/GenBank/DDBJ databases">
        <authorList>
            <person name="King R."/>
        </authorList>
    </citation>
    <scope>NUCLEOTIDE SEQUENCE</scope>
</reference>
<protein>
    <submittedName>
        <fullName evidence="1">Uncharacterized protein</fullName>
    </submittedName>
</protein>
<name>A0A9N9MC05_9CUCU</name>
<organism evidence="1 2">
    <name type="scientific">Ceutorhynchus assimilis</name>
    <name type="common">cabbage seed weevil</name>
    <dbReference type="NCBI Taxonomy" id="467358"/>
    <lineage>
        <taxon>Eukaryota</taxon>
        <taxon>Metazoa</taxon>
        <taxon>Ecdysozoa</taxon>
        <taxon>Arthropoda</taxon>
        <taxon>Hexapoda</taxon>
        <taxon>Insecta</taxon>
        <taxon>Pterygota</taxon>
        <taxon>Neoptera</taxon>
        <taxon>Endopterygota</taxon>
        <taxon>Coleoptera</taxon>
        <taxon>Polyphaga</taxon>
        <taxon>Cucujiformia</taxon>
        <taxon>Curculionidae</taxon>
        <taxon>Ceutorhynchinae</taxon>
        <taxon>Ceutorhynchus</taxon>
    </lineage>
</organism>
<gene>
    <name evidence="1" type="ORF">CEUTPL_LOCUS2446</name>
</gene>
<evidence type="ECO:0000313" key="1">
    <source>
        <dbReference type="EMBL" id="CAG9761752.1"/>
    </source>
</evidence>